<reference evidence="2 3" key="1">
    <citation type="submission" date="2022-10" db="EMBL/GenBank/DDBJ databases">
        <title>Chitinophaga nivalis PC15 sp. nov., isolated from Pyeongchang county, South Korea.</title>
        <authorList>
            <person name="Trinh H.N."/>
        </authorList>
    </citation>
    <scope>NUCLEOTIDE SEQUENCE [LARGE SCALE GENOMIC DNA]</scope>
    <source>
        <strain evidence="2 3">PC14</strain>
    </source>
</reference>
<dbReference type="Proteomes" id="UP001207742">
    <property type="component" value="Unassembled WGS sequence"/>
</dbReference>
<name>A0ABT3IFF5_9BACT</name>
<feature type="chain" id="PRO_5047136722" description="Outer membrane protein beta-barrel domain-containing protein" evidence="1">
    <location>
        <begin position="21"/>
        <end position="210"/>
    </location>
</feature>
<dbReference type="EMBL" id="JAPDNS010000001">
    <property type="protein sequence ID" value="MCW3482692.1"/>
    <property type="molecule type" value="Genomic_DNA"/>
</dbReference>
<evidence type="ECO:0000313" key="2">
    <source>
        <dbReference type="EMBL" id="MCW3482692.1"/>
    </source>
</evidence>
<organism evidence="2 3">
    <name type="scientific">Chitinophaga nivalis</name>
    <dbReference type="NCBI Taxonomy" id="2991709"/>
    <lineage>
        <taxon>Bacteria</taxon>
        <taxon>Pseudomonadati</taxon>
        <taxon>Bacteroidota</taxon>
        <taxon>Chitinophagia</taxon>
        <taxon>Chitinophagales</taxon>
        <taxon>Chitinophagaceae</taxon>
        <taxon>Chitinophaga</taxon>
    </lineage>
</organism>
<accession>A0ABT3IFF5</accession>
<evidence type="ECO:0008006" key="4">
    <source>
        <dbReference type="Google" id="ProtNLM"/>
    </source>
</evidence>
<dbReference type="RefSeq" id="WP_264727313.1">
    <property type="nucleotide sequence ID" value="NZ_JAPDNR010000001.1"/>
</dbReference>
<protein>
    <recommendedName>
        <fullName evidence="4">Outer membrane protein beta-barrel domain-containing protein</fullName>
    </recommendedName>
</protein>
<keyword evidence="3" id="KW-1185">Reference proteome</keyword>
<feature type="signal peptide" evidence="1">
    <location>
        <begin position="1"/>
        <end position="20"/>
    </location>
</feature>
<comment type="caution">
    <text evidence="2">The sequence shown here is derived from an EMBL/GenBank/DDBJ whole genome shotgun (WGS) entry which is preliminary data.</text>
</comment>
<sequence length="210" mass="23016">MKSPIVFTVALLLSALSLSAQFKAVTAARAKSMTLSTEQTPQHITYNGWALNSNFVLPGLRFNLYENKAPDNSKGSIEYFNSIGAGIGVSFGRVTVKSQDIITAENAEDVDIRMKNYVGLSFGVLFSQNNVDSVRRNIFAPVISLQILDVQFGVGWELGSLSSNYKRRFYTITYAIPISKLSNVGSVLLTGKKGTVAGYEKNKYFQGSLF</sequence>
<proteinExistence type="predicted"/>
<keyword evidence="1" id="KW-0732">Signal</keyword>
<evidence type="ECO:0000313" key="3">
    <source>
        <dbReference type="Proteomes" id="UP001207742"/>
    </source>
</evidence>
<gene>
    <name evidence="2" type="ORF">OL497_02240</name>
</gene>
<evidence type="ECO:0000256" key="1">
    <source>
        <dbReference type="SAM" id="SignalP"/>
    </source>
</evidence>